<dbReference type="InterPro" id="IPR016137">
    <property type="entry name" value="RGS"/>
</dbReference>
<feature type="transmembrane region" description="Helical" evidence="1">
    <location>
        <begin position="441"/>
        <end position="462"/>
    </location>
</feature>
<evidence type="ECO:0000313" key="4">
    <source>
        <dbReference type="Proteomes" id="UP001143981"/>
    </source>
</evidence>
<keyword evidence="1" id="KW-0472">Membrane</keyword>
<dbReference type="InterPro" id="IPR044926">
    <property type="entry name" value="RGS_subdomain_2"/>
</dbReference>
<evidence type="ECO:0000313" key="3">
    <source>
        <dbReference type="EMBL" id="KAJ1720083.1"/>
    </source>
</evidence>
<dbReference type="InterPro" id="IPR036305">
    <property type="entry name" value="RGS_sf"/>
</dbReference>
<feature type="transmembrane region" description="Helical" evidence="1">
    <location>
        <begin position="359"/>
        <end position="379"/>
    </location>
</feature>
<keyword evidence="1" id="KW-1133">Transmembrane helix</keyword>
<proteinExistence type="predicted"/>
<dbReference type="Gene3D" id="1.10.167.10">
    <property type="entry name" value="Regulator of G-protein Signalling 4, domain 2"/>
    <property type="match status" value="1"/>
</dbReference>
<dbReference type="SUPFAM" id="SSF48097">
    <property type="entry name" value="Regulator of G-protein signaling, RGS"/>
    <property type="match status" value="1"/>
</dbReference>
<dbReference type="SMART" id="SM00315">
    <property type="entry name" value="RGS"/>
    <property type="match status" value="1"/>
</dbReference>
<dbReference type="EMBL" id="JANBOI010002741">
    <property type="protein sequence ID" value="KAJ1720083.1"/>
    <property type="molecule type" value="Genomic_DNA"/>
</dbReference>
<keyword evidence="1" id="KW-0812">Transmembrane</keyword>
<feature type="transmembrane region" description="Helical" evidence="1">
    <location>
        <begin position="385"/>
        <end position="405"/>
    </location>
</feature>
<dbReference type="PROSITE" id="PS50132">
    <property type="entry name" value="RGS"/>
    <property type="match status" value="1"/>
</dbReference>
<dbReference type="Proteomes" id="UP001143981">
    <property type="component" value="Unassembled WGS sequence"/>
</dbReference>
<dbReference type="AlphaFoldDB" id="A0A9W7XX85"/>
<gene>
    <name evidence="3" type="primary">RAX1</name>
    <name evidence="3" type="ORF">LPJ61_006210</name>
</gene>
<name>A0A9W7XX85_9FUNG</name>
<comment type="caution">
    <text evidence="3">The sequence shown here is derived from an EMBL/GenBank/DDBJ whole genome shotgun (WGS) entry which is preliminary data.</text>
</comment>
<dbReference type="InterPro" id="IPR052246">
    <property type="entry name" value="Cell_Polariz_PKAAnc"/>
</dbReference>
<dbReference type="PANTHER" id="PTHR13155:SF1">
    <property type="entry name" value="A-KINASE ANCHOR PROTEIN 10, MITOCHONDRIAL"/>
    <property type="match status" value="1"/>
</dbReference>
<evidence type="ECO:0000256" key="1">
    <source>
        <dbReference type="SAM" id="Phobius"/>
    </source>
</evidence>
<accession>A0A9W7XX85</accession>
<dbReference type="Pfam" id="PF00615">
    <property type="entry name" value="RGS"/>
    <property type="match status" value="1"/>
</dbReference>
<protein>
    <submittedName>
        <fullName evidence="3">Bud site selection protein, Revert to axial protein 1</fullName>
    </submittedName>
</protein>
<dbReference type="PANTHER" id="PTHR13155">
    <property type="entry name" value="A-KINASE ANCHOR PROTEINS"/>
    <property type="match status" value="1"/>
</dbReference>
<feature type="non-terminal residue" evidence="3">
    <location>
        <position position="1"/>
    </location>
</feature>
<dbReference type="GO" id="GO:0008104">
    <property type="term" value="P:intracellular protein localization"/>
    <property type="evidence" value="ECO:0007669"/>
    <property type="project" value="TreeGrafter"/>
</dbReference>
<dbReference type="OrthoDB" id="5584247at2759"/>
<keyword evidence="4" id="KW-1185">Reference proteome</keyword>
<sequence>PSDGQLVVAPSLLDPHPIIVPPPGSRLAFAGANTARMARIFRALPSLEDTLLRRAQEPLCLFNYWQYLADIEAGSEELEFWLSLADYEALFRKHRRFESPPALSPASMQPAALSPNPATLRLAASAGQRGGRAESGALGISSMRDEASEQLAQSLSQLRGQEAHTFDAETRELDNHLAQLSWQTTKATHSTVCKAHRQCTFAHRPFTAAHASGGPTLDTPAQVARSRGVRGFFARMFTDEPGGRRRDRAVVQKEPLLPHMEHPADDELATVPTEGEMQRAAERLYFHYFLPESPSPLRVSARMRDEVSLRVEREQSFDAEVFVSAKRHAYEAMRYESHMRFLRERLYHNITRGTAAPRIVLGLTLIFVALASQLSLIFLDVKPKAWRWLPIAGLWPGFVYVFAGLSRLDPFMALAARYESTAWALGRVRDKTVRLAHLKRAVLQLAAAAAIAAIISVVMFVVPGHHL</sequence>
<organism evidence="3 4">
    <name type="scientific">Coemansia biformis</name>
    <dbReference type="NCBI Taxonomy" id="1286918"/>
    <lineage>
        <taxon>Eukaryota</taxon>
        <taxon>Fungi</taxon>
        <taxon>Fungi incertae sedis</taxon>
        <taxon>Zoopagomycota</taxon>
        <taxon>Kickxellomycotina</taxon>
        <taxon>Kickxellomycetes</taxon>
        <taxon>Kickxellales</taxon>
        <taxon>Kickxellaceae</taxon>
        <taxon>Coemansia</taxon>
    </lineage>
</organism>
<evidence type="ECO:0000259" key="2">
    <source>
        <dbReference type="PROSITE" id="PS50132"/>
    </source>
</evidence>
<dbReference type="GO" id="GO:0005886">
    <property type="term" value="C:plasma membrane"/>
    <property type="evidence" value="ECO:0007669"/>
    <property type="project" value="TreeGrafter"/>
</dbReference>
<reference evidence="3" key="1">
    <citation type="submission" date="2022-07" db="EMBL/GenBank/DDBJ databases">
        <title>Phylogenomic reconstructions and comparative analyses of Kickxellomycotina fungi.</title>
        <authorList>
            <person name="Reynolds N.K."/>
            <person name="Stajich J.E."/>
            <person name="Barry K."/>
            <person name="Grigoriev I.V."/>
            <person name="Crous P."/>
            <person name="Smith M.E."/>
        </authorList>
    </citation>
    <scope>NUCLEOTIDE SEQUENCE</scope>
    <source>
        <strain evidence="3">BCRC 34381</strain>
    </source>
</reference>
<feature type="domain" description="RGS" evidence="2">
    <location>
        <begin position="266"/>
        <end position="351"/>
    </location>
</feature>